<gene>
    <name evidence="2" type="ORF">ACFFV7_29345</name>
</gene>
<keyword evidence="3" id="KW-1185">Reference proteome</keyword>
<comment type="caution">
    <text evidence="2">The sequence shown here is derived from an EMBL/GenBank/DDBJ whole genome shotgun (WGS) entry which is preliminary data.</text>
</comment>
<name>A0ABV5INL6_9ACTN</name>
<protein>
    <submittedName>
        <fullName evidence="2">Uncharacterized protein</fullName>
    </submittedName>
</protein>
<reference evidence="2 3" key="1">
    <citation type="submission" date="2024-09" db="EMBL/GenBank/DDBJ databases">
        <authorList>
            <person name="Sun Q."/>
            <person name="Mori K."/>
        </authorList>
    </citation>
    <scope>NUCLEOTIDE SEQUENCE [LARGE SCALE GENOMIC DNA]</scope>
    <source>
        <strain evidence="2 3">CCM 3426</strain>
    </source>
</reference>
<feature type="region of interest" description="Disordered" evidence="1">
    <location>
        <begin position="24"/>
        <end position="66"/>
    </location>
</feature>
<dbReference type="Proteomes" id="UP001589647">
    <property type="component" value="Unassembled WGS sequence"/>
</dbReference>
<evidence type="ECO:0000313" key="2">
    <source>
        <dbReference type="EMBL" id="MFB9205334.1"/>
    </source>
</evidence>
<dbReference type="RefSeq" id="WP_229824754.1">
    <property type="nucleotide sequence ID" value="NZ_BMRC01000023.1"/>
</dbReference>
<evidence type="ECO:0000313" key="3">
    <source>
        <dbReference type="Proteomes" id="UP001589647"/>
    </source>
</evidence>
<evidence type="ECO:0000256" key="1">
    <source>
        <dbReference type="SAM" id="MobiDB-lite"/>
    </source>
</evidence>
<sequence length="66" mass="7090">MEFGPGRWISQAGWPAPARKVILRPQRDGSLGREPSTGTGGYLDTQQTEIAMAGDPPPPTRTGWPS</sequence>
<accession>A0ABV5INL6</accession>
<organism evidence="2 3">
    <name type="scientific">Nonomuraea spiralis</name>
    <dbReference type="NCBI Taxonomy" id="46182"/>
    <lineage>
        <taxon>Bacteria</taxon>
        <taxon>Bacillati</taxon>
        <taxon>Actinomycetota</taxon>
        <taxon>Actinomycetes</taxon>
        <taxon>Streptosporangiales</taxon>
        <taxon>Streptosporangiaceae</taxon>
        <taxon>Nonomuraea</taxon>
    </lineage>
</organism>
<proteinExistence type="predicted"/>
<dbReference type="EMBL" id="JBHMEI010000027">
    <property type="protein sequence ID" value="MFB9205334.1"/>
    <property type="molecule type" value="Genomic_DNA"/>
</dbReference>